<gene>
    <name evidence="2" type="primary">xcpT_9</name>
    <name evidence="2" type="ORF">KOR34_15980</name>
</gene>
<keyword evidence="3" id="KW-1185">Reference proteome</keyword>
<organism evidence="2 3">
    <name type="scientific">Posidoniimonas corsicana</name>
    <dbReference type="NCBI Taxonomy" id="1938618"/>
    <lineage>
        <taxon>Bacteria</taxon>
        <taxon>Pseudomonadati</taxon>
        <taxon>Planctomycetota</taxon>
        <taxon>Planctomycetia</taxon>
        <taxon>Pirellulales</taxon>
        <taxon>Lacipirellulaceae</taxon>
        <taxon>Posidoniimonas</taxon>
    </lineage>
</organism>
<proteinExistence type="predicted"/>
<dbReference type="Gene3D" id="3.30.700.10">
    <property type="entry name" value="Glycoprotein, Type 4 Pilin"/>
    <property type="match status" value="1"/>
</dbReference>
<sequence length="304" mass="33577">MHRPRLHAAFTLVELLVVIAIIGVLIALLLPAVQAAREAARRTQCTNHLKQIGLGMHTHMETFKAFPSGGSGIQPPRTMSNGRPAGYKTQAWSWSYQLLPFIEEQALWENESDAYIARTPVEGYFCPTRRRPIALTGGPWQVFDDPRAMIDYAANAGPADGITSGTGGELNGGTSGAIARGKAIKHKDFTDGLSHTLLVAEKLMNSRFVITECQANDNFGYVGGFQDDVVRWGMEPPEQDFERGHFFLFQLFPRNYKFGSAHVSAMQAAFCDGSVHRVTYSVDQEVFRRLSSRNDGEPVSQADL</sequence>
<dbReference type="InterPro" id="IPR011453">
    <property type="entry name" value="DUF1559"/>
</dbReference>
<dbReference type="NCBIfam" id="TIGR02532">
    <property type="entry name" value="IV_pilin_GFxxxE"/>
    <property type="match status" value="1"/>
</dbReference>
<evidence type="ECO:0000259" key="1">
    <source>
        <dbReference type="Pfam" id="PF07596"/>
    </source>
</evidence>
<dbReference type="SUPFAM" id="SSF54523">
    <property type="entry name" value="Pili subunits"/>
    <property type="match status" value="1"/>
</dbReference>
<dbReference type="InterPro" id="IPR027558">
    <property type="entry name" value="Pre_pil_HX9DG_C"/>
</dbReference>
<evidence type="ECO:0000313" key="2">
    <source>
        <dbReference type="EMBL" id="TWT36659.1"/>
    </source>
</evidence>
<dbReference type="RefSeq" id="WP_146563741.1">
    <property type="nucleotide sequence ID" value="NZ_SIHJ01000001.1"/>
</dbReference>
<dbReference type="InterPro" id="IPR012902">
    <property type="entry name" value="N_methyl_site"/>
</dbReference>
<name>A0A5C5VFI9_9BACT</name>
<evidence type="ECO:0000313" key="3">
    <source>
        <dbReference type="Proteomes" id="UP000316714"/>
    </source>
</evidence>
<dbReference type="Proteomes" id="UP000316714">
    <property type="component" value="Unassembled WGS sequence"/>
</dbReference>
<accession>A0A5C5VFI9</accession>
<dbReference type="PANTHER" id="PTHR30093">
    <property type="entry name" value="GENERAL SECRETION PATHWAY PROTEIN G"/>
    <property type="match status" value="1"/>
</dbReference>
<dbReference type="Pfam" id="PF07963">
    <property type="entry name" value="N_methyl"/>
    <property type="match status" value="1"/>
</dbReference>
<reference evidence="2 3" key="1">
    <citation type="submission" date="2019-02" db="EMBL/GenBank/DDBJ databases">
        <title>Deep-cultivation of Planctomycetes and their phenomic and genomic characterization uncovers novel biology.</title>
        <authorList>
            <person name="Wiegand S."/>
            <person name="Jogler M."/>
            <person name="Boedeker C."/>
            <person name="Pinto D."/>
            <person name="Vollmers J."/>
            <person name="Rivas-Marin E."/>
            <person name="Kohn T."/>
            <person name="Peeters S.H."/>
            <person name="Heuer A."/>
            <person name="Rast P."/>
            <person name="Oberbeckmann S."/>
            <person name="Bunk B."/>
            <person name="Jeske O."/>
            <person name="Meyerdierks A."/>
            <person name="Storesund J.E."/>
            <person name="Kallscheuer N."/>
            <person name="Luecker S."/>
            <person name="Lage O.M."/>
            <person name="Pohl T."/>
            <person name="Merkel B.J."/>
            <person name="Hornburger P."/>
            <person name="Mueller R.-W."/>
            <person name="Bruemmer F."/>
            <person name="Labrenz M."/>
            <person name="Spormann A.M."/>
            <person name="Op Den Camp H."/>
            <person name="Overmann J."/>
            <person name="Amann R."/>
            <person name="Jetten M.S.M."/>
            <person name="Mascher T."/>
            <person name="Medema M.H."/>
            <person name="Devos D.P."/>
            <person name="Kaster A.-K."/>
            <person name="Ovreas L."/>
            <person name="Rohde M."/>
            <person name="Galperin M.Y."/>
            <person name="Jogler C."/>
        </authorList>
    </citation>
    <scope>NUCLEOTIDE SEQUENCE [LARGE SCALE GENOMIC DNA]</scope>
    <source>
        <strain evidence="2 3">KOR34</strain>
    </source>
</reference>
<dbReference type="InterPro" id="IPR045584">
    <property type="entry name" value="Pilin-like"/>
</dbReference>
<dbReference type="OrthoDB" id="255848at2"/>
<dbReference type="NCBIfam" id="TIGR04294">
    <property type="entry name" value="pre_pil_HX9DG"/>
    <property type="match status" value="1"/>
</dbReference>
<dbReference type="EMBL" id="SIHJ01000001">
    <property type="protein sequence ID" value="TWT36659.1"/>
    <property type="molecule type" value="Genomic_DNA"/>
</dbReference>
<dbReference type="AlphaFoldDB" id="A0A5C5VFI9"/>
<comment type="caution">
    <text evidence="2">The sequence shown here is derived from an EMBL/GenBank/DDBJ whole genome shotgun (WGS) entry which is preliminary data.</text>
</comment>
<dbReference type="PANTHER" id="PTHR30093:SF2">
    <property type="entry name" value="TYPE II SECRETION SYSTEM PROTEIN H"/>
    <property type="match status" value="1"/>
</dbReference>
<feature type="domain" description="DUF1559" evidence="1">
    <location>
        <begin position="34"/>
        <end position="285"/>
    </location>
</feature>
<dbReference type="Pfam" id="PF07596">
    <property type="entry name" value="SBP_bac_10"/>
    <property type="match status" value="1"/>
</dbReference>
<protein>
    <submittedName>
        <fullName evidence="2">Type II secretion system protein G</fullName>
    </submittedName>
</protein>